<feature type="region of interest" description="Disordered" evidence="6">
    <location>
        <begin position="1"/>
        <end position="183"/>
    </location>
</feature>
<evidence type="ECO:0000256" key="4">
    <source>
        <dbReference type="ARBA" id="ARBA00023054"/>
    </source>
</evidence>
<keyword evidence="5" id="KW-0539">Nucleus</keyword>
<dbReference type="GO" id="GO:0030687">
    <property type="term" value="C:preribosome, large subunit precursor"/>
    <property type="evidence" value="ECO:0007669"/>
    <property type="project" value="TreeGrafter"/>
</dbReference>
<evidence type="ECO:0000313" key="7">
    <source>
        <dbReference type="EMBL" id="CAK5273960.1"/>
    </source>
</evidence>
<keyword evidence="3" id="KW-0690">Ribosome biogenesis</keyword>
<comment type="caution">
    <text evidence="7">The sequence shown here is derived from an EMBL/GenBank/DDBJ whole genome shotgun (WGS) entry which is preliminary data.</text>
</comment>
<evidence type="ECO:0000256" key="6">
    <source>
        <dbReference type="SAM" id="MobiDB-lite"/>
    </source>
</evidence>
<dbReference type="Proteomes" id="UP001295794">
    <property type="component" value="Unassembled WGS sequence"/>
</dbReference>
<reference evidence="7" key="1">
    <citation type="submission" date="2023-11" db="EMBL/GenBank/DDBJ databases">
        <authorList>
            <person name="De Vega J J."/>
            <person name="De Vega J J."/>
        </authorList>
    </citation>
    <scope>NUCLEOTIDE SEQUENCE</scope>
</reference>
<dbReference type="InterPro" id="IPR008610">
    <property type="entry name" value="Ebp2"/>
</dbReference>
<evidence type="ECO:0000256" key="2">
    <source>
        <dbReference type="ARBA" id="ARBA00007336"/>
    </source>
</evidence>
<evidence type="ECO:0000256" key="1">
    <source>
        <dbReference type="ARBA" id="ARBA00004604"/>
    </source>
</evidence>
<feature type="compositionally biased region" description="Basic and acidic residues" evidence="6">
    <location>
        <begin position="387"/>
        <end position="399"/>
    </location>
</feature>
<dbReference type="GO" id="GO:0042273">
    <property type="term" value="P:ribosomal large subunit biogenesis"/>
    <property type="evidence" value="ECO:0007669"/>
    <property type="project" value="TreeGrafter"/>
</dbReference>
<feature type="compositionally biased region" description="Gly residues" evidence="6">
    <location>
        <begin position="424"/>
        <end position="453"/>
    </location>
</feature>
<dbReference type="PANTHER" id="PTHR13028">
    <property type="entry name" value="RRNA PROCESSING PROTEIN EBNA1-BINDING PROTEIN-RELATED"/>
    <property type="match status" value="1"/>
</dbReference>
<evidence type="ECO:0000256" key="3">
    <source>
        <dbReference type="ARBA" id="ARBA00022517"/>
    </source>
</evidence>
<gene>
    <name evidence="7" type="ORF">MYCIT1_LOCUS20814</name>
</gene>
<evidence type="ECO:0008006" key="9">
    <source>
        <dbReference type="Google" id="ProtNLM"/>
    </source>
</evidence>
<dbReference type="EMBL" id="CAVNYO010000399">
    <property type="protein sequence ID" value="CAK5273960.1"/>
    <property type="molecule type" value="Genomic_DNA"/>
</dbReference>
<keyword evidence="8" id="KW-1185">Reference proteome</keyword>
<evidence type="ECO:0000313" key="8">
    <source>
        <dbReference type="Proteomes" id="UP001295794"/>
    </source>
</evidence>
<feature type="compositionally biased region" description="Acidic residues" evidence="6">
    <location>
        <begin position="172"/>
        <end position="183"/>
    </location>
</feature>
<organism evidence="7 8">
    <name type="scientific">Mycena citricolor</name>
    <dbReference type="NCBI Taxonomy" id="2018698"/>
    <lineage>
        <taxon>Eukaryota</taxon>
        <taxon>Fungi</taxon>
        <taxon>Dikarya</taxon>
        <taxon>Basidiomycota</taxon>
        <taxon>Agaricomycotina</taxon>
        <taxon>Agaricomycetes</taxon>
        <taxon>Agaricomycetidae</taxon>
        <taxon>Agaricales</taxon>
        <taxon>Marasmiineae</taxon>
        <taxon>Mycenaceae</taxon>
        <taxon>Mycena</taxon>
    </lineage>
</organism>
<dbReference type="AlphaFoldDB" id="A0AAD2HEV9"/>
<comment type="similarity">
    <text evidence="2">Belongs to the EBP2 family.</text>
</comment>
<dbReference type="PANTHER" id="PTHR13028:SF0">
    <property type="entry name" value="RRNA-PROCESSING PROTEIN EBP2-RELATED"/>
    <property type="match status" value="1"/>
</dbReference>
<proteinExistence type="inferred from homology"/>
<protein>
    <recommendedName>
        <fullName evidence="9">Ebp2-domain-containing protein</fullName>
    </recommendedName>
</protein>
<dbReference type="GO" id="GO:0034399">
    <property type="term" value="C:nuclear periphery"/>
    <property type="evidence" value="ECO:0007669"/>
    <property type="project" value="TreeGrafter"/>
</dbReference>
<accession>A0AAD2HEV9</accession>
<feature type="region of interest" description="Disordered" evidence="6">
    <location>
        <begin position="325"/>
        <end position="466"/>
    </location>
</feature>
<dbReference type="Pfam" id="PF05890">
    <property type="entry name" value="Ebp2"/>
    <property type="match status" value="1"/>
</dbReference>
<feature type="compositionally biased region" description="Basic residues" evidence="6">
    <location>
        <begin position="454"/>
        <end position="466"/>
    </location>
</feature>
<keyword evidence="4" id="KW-0175">Coiled coil</keyword>
<feature type="compositionally biased region" description="Basic and acidic residues" evidence="6">
    <location>
        <begin position="325"/>
        <end position="343"/>
    </location>
</feature>
<name>A0AAD2HEV9_9AGAR</name>
<sequence length="466" mass="50314">MSTPSKPSKATKQKGKGRGPQNHTLVATAPAAGPSKSASIAPSEKSKKKAGKGKEPEPKLAPPPSQVQHEDEEDDEDEDDEDWVDEGADDSSDSGSEDEDEDDGIDEEGMARLMKALGDDGLDDMAHMELRALTGDEDSESGEEEDGDEEQGESSADASEDDAAHAVQNQDVDMEGAVDEDADIALDDAESVDADAVPRQKLEINNTVALERIRDTIKLDPSMSWTETLVVSHPKTIEVDVDDDLKRELAFYQQALDSVATARILASKHSLEWTRPADYFAEMVKSDSHMERIRRRLLDERAGIQKSEQARREREGKKFGKAVQVEKLKERERGRKEMEERVKGLKRKRGDMLDRPSGDDDGFDVAVEDAIADRPAKRGRSGAGPSDKNKKGIGRDARNKKFGFGGGGKHSKSNTRASTDSFVSGGGKGGKPAFGKGGKAGFGKGGKSGGGPKRLGKSRRNASKGK</sequence>
<feature type="compositionally biased region" description="Acidic residues" evidence="6">
    <location>
        <begin position="135"/>
        <end position="152"/>
    </location>
</feature>
<feature type="compositionally biased region" description="Acidic residues" evidence="6">
    <location>
        <begin position="70"/>
        <end position="108"/>
    </location>
</feature>
<evidence type="ECO:0000256" key="5">
    <source>
        <dbReference type="ARBA" id="ARBA00023242"/>
    </source>
</evidence>
<comment type="subcellular location">
    <subcellularLocation>
        <location evidence="1">Nucleus</location>
        <location evidence="1">Nucleolus</location>
    </subcellularLocation>
</comment>
<dbReference type="GO" id="GO:0006364">
    <property type="term" value="P:rRNA processing"/>
    <property type="evidence" value="ECO:0007669"/>
    <property type="project" value="TreeGrafter"/>
</dbReference>
<dbReference type="GO" id="GO:0005730">
    <property type="term" value="C:nucleolus"/>
    <property type="evidence" value="ECO:0007669"/>
    <property type="project" value="UniProtKB-SubCell"/>
</dbReference>